<reference evidence="1" key="1">
    <citation type="submission" date="2021-08" db="EMBL/GenBank/DDBJ databases">
        <title>The first chromosome-level gecko genome reveals the dynamic sex chromosomes of Neotropical dwarf geckos (Sphaerodactylidae: Sphaerodactylus).</title>
        <authorList>
            <person name="Pinto B.J."/>
            <person name="Keating S.E."/>
            <person name="Gamble T."/>
        </authorList>
    </citation>
    <scope>NUCLEOTIDE SEQUENCE</scope>
    <source>
        <strain evidence="1">TG3544</strain>
    </source>
</reference>
<protein>
    <submittedName>
        <fullName evidence="1">Acyl-CoA synthetase member 3, mitochondrial</fullName>
    </submittedName>
</protein>
<dbReference type="Proteomes" id="UP000827872">
    <property type="component" value="Linkage Group LG14"/>
</dbReference>
<accession>A0ACB8EB68</accession>
<organism evidence="1 2">
    <name type="scientific">Sphaerodactylus townsendi</name>
    <dbReference type="NCBI Taxonomy" id="933632"/>
    <lineage>
        <taxon>Eukaryota</taxon>
        <taxon>Metazoa</taxon>
        <taxon>Chordata</taxon>
        <taxon>Craniata</taxon>
        <taxon>Vertebrata</taxon>
        <taxon>Euteleostomi</taxon>
        <taxon>Lepidosauria</taxon>
        <taxon>Squamata</taxon>
        <taxon>Bifurcata</taxon>
        <taxon>Gekkota</taxon>
        <taxon>Sphaerodactylidae</taxon>
        <taxon>Sphaerodactylus</taxon>
    </lineage>
</organism>
<evidence type="ECO:0000313" key="2">
    <source>
        <dbReference type="Proteomes" id="UP000827872"/>
    </source>
</evidence>
<keyword evidence="2" id="KW-1185">Reference proteome</keyword>
<sequence>MGLDSIICWQSNSLFGKGPPAARCSAGHEELPKPQLEWALGLSWLGWSLTWASASLSQVWGRFLDPQAPRVSVFMAVPTIYAKLTEYYDKHFCQPHVQDFIRAVCQDNIRLMVSGSAALPVPILERWRSITGHTLLERYGMTEVGMALSNPLHGARVPGSVGTPLPGVKVCIATESSQRDGSPYTVHAEGDEHSTQREVCWRSLSLLSLCFIRERRNLSANLGSVFCSFRFG</sequence>
<evidence type="ECO:0000313" key="1">
    <source>
        <dbReference type="EMBL" id="KAH7989458.1"/>
    </source>
</evidence>
<gene>
    <name evidence="1" type="primary">ACSF3_2</name>
    <name evidence="1" type="ORF">K3G42_010131</name>
</gene>
<name>A0ACB8EB68_9SAUR</name>
<proteinExistence type="predicted"/>
<comment type="caution">
    <text evidence="1">The sequence shown here is derived from an EMBL/GenBank/DDBJ whole genome shotgun (WGS) entry which is preliminary data.</text>
</comment>
<dbReference type="EMBL" id="CM037627">
    <property type="protein sequence ID" value="KAH7989458.1"/>
    <property type="molecule type" value="Genomic_DNA"/>
</dbReference>